<name>A0AAV9G5Q2_9PEZI</name>
<keyword evidence="3" id="KW-1185">Reference proteome</keyword>
<dbReference type="AlphaFoldDB" id="A0AAV9G5Q2"/>
<reference evidence="2" key="1">
    <citation type="journal article" date="2023" name="Mol. Phylogenet. Evol.">
        <title>Genome-scale phylogeny and comparative genomics of the fungal order Sordariales.</title>
        <authorList>
            <person name="Hensen N."/>
            <person name="Bonometti L."/>
            <person name="Westerberg I."/>
            <person name="Brannstrom I.O."/>
            <person name="Guillou S."/>
            <person name="Cros-Aarteil S."/>
            <person name="Calhoun S."/>
            <person name="Haridas S."/>
            <person name="Kuo A."/>
            <person name="Mondo S."/>
            <person name="Pangilinan J."/>
            <person name="Riley R."/>
            <person name="LaButti K."/>
            <person name="Andreopoulos B."/>
            <person name="Lipzen A."/>
            <person name="Chen C."/>
            <person name="Yan M."/>
            <person name="Daum C."/>
            <person name="Ng V."/>
            <person name="Clum A."/>
            <person name="Steindorff A."/>
            <person name="Ohm R.A."/>
            <person name="Martin F."/>
            <person name="Silar P."/>
            <person name="Natvig D.O."/>
            <person name="Lalanne C."/>
            <person name="Gautier V."/>
            <person name="Ament-Velasquez S.L."/>
            <person name="Kruys A."/>
            <person name="Hutchinson M.I."/>
            <person name="Powell A.J."/>
            <person name="Barry K."/>
            <person name="Miller A.N."/>
            <person name="Grigoriev I.V."/>
            <person name="Debuchy R."/>
            <person name="Gladieux P."/>
            <person name="Hiltunen Thoren M."/>
            <person name="Johannesson H."/>
        </authorList>
    </citation>
    <scope>NUCLEOTIDE SEQUENCE</scope>
    <source>
        <strain evidence="2">PSN243</strain>
    </source>
</reference>
<evidence type="ECO:0000313" key="3">
    <source>
        <dbReference type="Proteomes" id="UP001321760"/>
    </source>
</evidence>
<feature type="compositionally biased region" description="Low complexity" evidence="1">
    <location>
        <begin position="204"/>
        <end position="223"/>
    </location>
</feature>
<evidence type="ECO:0000313" key="2">
    <source>
        <dbReference type="EMBL" id="KAK4442753.1"/>
    </source>
</evidence>
<gene>
    <name evidence="2" type="ORF">QBC34DRAFT_479759</name>
</gene>
<comment type="caution">
    <text evidence="2">The sequence shown here is derived from an EMBL/GenBank/DDBJ whole genome shotgun (WGS) entry which is preliminary data.</text>
</comment>
<sequence length="223" mass="24355">WGILHLVVAQSDAGYPNFFCRSFLFHFDRAGSSMVACRTGFEPPPLEFSFCFFVSFKPIRYVHGQHPQCSAREALYSHKISAAQVRAMRPLLGLCVMFWGHSSTSNAVQRATSSGQWRTLSQTLSRSCPITSAKCSSPSVVSDSLLPQVHTTAPKEAFSIPGHPRLARRSKQSSSPPTGHPVPSPSRLTSHHTSQWTPPPPSSPTSSNTSSTPSPTTNRTPYT</sequence>
<accession>A0AAV9G5Q2</accession>
<dbReference type="Proteomes" id="UP001321760">
    <property type="component" value="Unassembled WGS sequence"/>
</dbReference>
<feature type="region of interest" description="Disordered" evidence="1">
    <location>
        <begin position="153"/>
        <end position="223"/>
    </location>
</feature>
<feature type="non-terminal residue" evidence="2">
    <location>
        <position position="1"/>
    </location>
</feature>
<reference evidence="2" key="2">
    <citation type="submission" date="2023-05" db="EMBL/GenBank/DDBJ databases">
        <authorList>
            <consortium name="Lawrence Berkeley National Laboratory"/>
            <person name="Steindorff A."/>
            <person name="Hensen N."/>
            <person name="Bonometti L."/>
            <person name="Westerberg I."/>
            <person name="Brannstrom I.O."/>
            <person name="Guillou S."/>
            <person name="Cros-Aarteil S."/>
            <person name="Calhoun S."/>
            <person name="Haridas S."/>
            <person name="Kuo A."/>
            <person name="Mondo S."/>
            <person name="Pangilinan J."/>
            <person name="Riley R."/>
            <person name="Labutti K."/>
            <person name="Andreopoulos B."/>
            <person name="Lipzen A."/>
            <person name="Chen C."/>
            <person name="Yanf M."/>
            <person name="Daum C."/>
            <person name="Ng V."/>
            <person name="Clum A."/>
            <person name="Ohm R."/>
            <person name="Martin F."/>
            <person name="Silar P."/>
            <person name="Natvig D."/>
            <person name="Lalanne C."/>
            <person name="Gautier V."/>
            <person name="Ament-Velasquez S.L."/>
            <person name="Kruys A."/>
            <person name="Hutchinson M.I."/>
            <person name="Powell A.J."/>
            <person name="Barry K."/>
            <person name="Miller A.N."/>
            <person name="Grigoriev I.V."/>
            <person name="Debuchy R."/>
            <person name="Gladieux P."/>
            <person name="Thoren M.H."/>
            <person name="Johannesson H."/>
        </authorList>
    </citation>
    <scope>NUCLEOTIDE SEQUENCE</scope>
    <source>
        <strain evidence="2">PSN243</strain>
    </source>
</reference>
<protein>
    <submittedName>
        <fullName evidence="2">Uncharacterized protein</fullName>
    </submittedName>
</protein>
<evidence type="ECO:0000256" key="1">
    <source>
        <dbReference type="SAM" id="MobiDB-lite"/>
    </source>
</evidence>
<proteinExistence type="predicted"/>
<organism evidence="2 3">
    <name type="scientific">Podospora aff. communis PSN243</name>
    <dbReference type="NCBI Taxonomy" id="3040156"/>
    <lineage>
        <taxon>Eukaryota</taxon>
        <taxon>Fungi</taxon>
        <taxon>Dikarya</taxon>
        <taxon>Ascomycota</taxon>
        <taxon>Pezizomycotina</taxon>
        <taxon>Sordariomycetes</taxon>
        <taxon>Sordariomycetidae</taxon>
        <taxon>Sordariales</taxon>
        <taxon>Podosporaceae</taxon>
        <taxon>Podospora</taxon>
    </lineage>
</organism>
<dbReference type="EMBL" id="MU866008">
    <property type="protein sequence ID" value="KAK4442753.1"/>
    <property type="molecule type" value="Genomic_DNA"/>
</dbReference>